<dbReference type="PROSITE" id="PS50113">
    <property type="entry name" value="PAC"/>
    <property type="match status" value="1"/>
</dbReference>
<dbReference type="PANTHER" id="PTHR34236">
    <property type="entry name" value="DIMETHYL SULFOXIDE REDUCTASE TRANSCRIPTIONAL ACTIVATOR"/>
    <property type="match status" value="1"/>
</dbReference>
<dbReference type="PROSITE" id="PS50112">
    <property type="entry name" value="PAS"/>
    <property type="match status" value="2"/>
</dbReference>
<evidence type="ECO:0000259" key="3">
    <source>
        <dbReference type="PROSITE" id="PS50112"/>
    </source>
</evidence>
<reference evidence="6" key="1">
    <citation type="submission" date="2016-10" db="EMBL/GenBank/DDBJ databases">
        <authorList>
            <person name="Varghese N."/>
            <person name="Submissions S."/>
        </authorList>
    </citation>
    <scope>NUCLEOTIDE SEQUENCE [LARGE SCALE GENOMIC DNA]</scope>
    <source>
        <strain evidence="6">B4,CECT 8067,JCM 17497</strain>
    </source>
</reference>
<keyword evidence="1" id="KW-0805">Transcription regulation</keyword>
<dbReference type="Pfam" id="PF08448">
    <property type="entry name" value="PAS_4"/>
    <property type="match status" value="1"/>
</dbReference>
<dbReference type="InterPro" id="IPR031803">
    <property type="entry name" value="BAT_GAF/HTH-assoc"/>
</dbReference>
<dbReference type="OrthoDB" id="165911at2157"/>
<dbReference type="EMBL" id="FNFE01000005">
    <property type="protein sequence ID" value="SDK61372.1"/>
    <property type="molecule type" value="Genomic_DNA"/>
</dbReference>
<dbReference type="STRING" id="1095776.SAMN04515672_3514"/>
<keyword evidence="6" id="KW-1185">Reference proteome</keyword>
<protein>
    <submittedName>
        <fullName evidence="5">PAS domain S-box-containing protein</fullName>
    </submittedName>
</protein>
<accession>A0A1G9DBW0</accession>
<dbReference type="InterPro" id="IPR035965">
    <property type="entry name" value="PAS-like_dom_sf"/>
</dbReference>
<evidence type="ECO:0000313" key="6">
    <source>
        <dbReference type="Proteomes" id="UP000198882"/>
    </source>
</evidence>
<feature type="domain" description="PAS" evidence="3">
    <location>
        <begin position="12"/>
        <end position="82"/>
    </location>
</feature>
<feature type="domain" description="PAC" evidence="4">
    <location>
        <begin position="86"/>
        <end position="137"/>
    </location>
</feature>
<evidence type="ECO:0000256" key="1">
    <source>
        <dbReference type="ARBA" id="ARBA00023015"/>
    </source>
</evidence>
<dbReference type="InterPro" id="IPR029016">
    <property type="entry name" value="GAF-like_dom_sf"/>
</dbReference>
<dbReference type="InterPro" id="IPR007050">
    <property type="entry name" value="HTH_bacterioopsin"/>
</dbReference>
<dbReference type="Proteomes" id="UP000198882">
    <property type="component" value="Unassembled WGS sequence"/>
</dbReference>
<dbReference type="InterPro" id="IPR000014">
    <property type="entry name" value="PAS"/>
</dbReference>
<name>A0A1G9DBW0_9EURY</name>
<dbReference type="InterPro" id="IPR003018">
    <property type="entry name" value="GAF"/>
</dbReference>
<dbReference type="SMART" id="SM00086">
    <property type="entry name" value="PAC"/>
    <property type="match status" value="2"/>
</dbReference>
<dbReference type="Gene3D" id="3.30.450.20">
    <property type="entry name" value="PAS domain"/>
    <property type="match status" value="2"/>
</dbReference>
<dbReference type="Pfam" id="PF13426">
    <property type="entry name" value="PAS_9"/>
    <property type="match status" value="1"/>
</dbReference>
<dbReference type="AlphaFoldDB" id="A0A1G9DBW0"/>
<dbReference type="InterPro" id="IPR001610">
    <property type="entry name" value="PAC"/>
</dbReference>
<gene>
    <name evidence="5" type="ORF">SAMN04515672_3514</name>
</gene>
<dbReference type="Pfam" id="PF04967">
    <property type="entry name" value="HTH_10"/>
    <property type="match status" value="1"/>
</dbReference>
<proteinExistence type="predicted"/>
<keyword evidence="2" id="KW-0804">Transcription</keyword>
<sequence length="811" mass="89298">MALENTVNRERTDHSIESIENAVDDGIYQLDSDGRFVTVNDRVVDATGYDRDQLLGRHVSVLLGDATIERIERRISDLVRTGEETATLELDVRTATGSVLPCELRLSVLLVDGEFVGTVGVVRDITDRVEREHELSRRSAMMESAVDGMGFSDEAGVLRYVNPALADLHGYDDPADLIGTTWHVLFPDDEVSRLEREALPILLEQGYWRGEAVGERADGSRFHQDHSLTALDDGIVCLVRDVSERKAREHQLEALNGVSRELMNADTHDDIARIGVEAIENVLGFEFACVRLFDRDANRLEYGALTDGARELLETRTAYDLDATLAGSAFRAESTRIQLVSGDASRLADEGSSVHVPIGPYGVLSLLVSGAEAVDDSDVSLTEMVAMGMEAAFVRADRTRLFRTQERELRQQHQKLETLSRINTVNTEIQTGLVAATTREELDRTICEGLVDSDLYRSAWIGLLDGSTDRIVRTVGVGVEASYLDAITKRALSKIGGGTVERAIETKEMQIVRQYHIAGIDDSSERESDADIEAIAAVPLLYGDQTVGVLVINSIRDDVFCEDAIAGFEALGRVIGFAKNALKGRELLLSDSIVELEFTLRDPTVFYTQVTADLDCQCEFERAVPIENGRIITYDTISGAEPAAVLEIAERATHIESARVVSEWIDGFVLQSVTSHSMVQFALEQGASVRSAVADGGEGTVVLEAPQTSDVREIVAAFEREFETLELVAKRDRERSILTAREFRDGVAEQLTEKQRAALEAAYLAGYYDWPRKTTAEELADSMGVSSSTLHQHLRKGGLSLLSAFFDDELR</sequence>
<dbReference type="SUPFAM" id="SSF55785">
    <property type="entry name" value="PYP-like sensor domain (PAS domain)"/>
    <property type="match status" value="2"/>
</dbReference>
<dbReference type="Pfam" id="PF15915">
    <property type="entry name" value="BAT"/>
    <property type="match status" value="1"/>
</dbReference>
<dbReference type="PANTHER" id="PTHR34236:SF1">
    <property type="entry name" value="DIMETHYL SULFOXIDE REDUCTASE TRANSCRIPTIONAL ACTIVATOR"/>
    <property type="match status" value="1"/>
</dbReference>
<dbReference type="Pfam" id="PF13185">
    <property type="entry name" value="GAF_2"/>
    <property type="match status" value="2"/>
</dbReference>
<dbReference type="InterPro" id="IPR000700">
    <property type="entry name" value="PAS-assoc_C"/>
</dbReference>
<evidence type="ECO:0000259" key="4">
    <source>
        <dbReference type="PROSITE" id="PS50113"/>
    </source>
</evidence>
<feature type="domain" description="PAS" evidence="3">
    <location>
        <begin position="134"/>
        <end position="171"/>
    </location>
</feature>
<dbReference type="Gene3D" id="3.30.450.40">
    <property type="match status" value="2"/>
</dbReference>
<dbReference type="CDD" id="cd00130">
    <property type="entry name" value="PAS"/>
    <property type="match status" value="2"/>
</dbReference>
<organism evidence="5 6">
    <name type="scientific">Natronorubrum texcoconense</name>
    <dbReference type="NCBI Taxonomy" id="1095776"/>
    <lineage>
        <taxon>Archaea</taxon>
        <taxon>Methanobacteriati</taxon>
        <taxon>Methanobacteriota</taxon>
        <taxon>Stenosarchaea group</taxon>
        <taxon>Halobacteria</taxon>
        <taxon>Halobacteriales</taxon>
        <taxon>Natrialbaceae</taxon>
        <taxon>Natronorubrum</taxon>
    </lineage>
</organism>
<evidence type="ECO:0000313" key="5">
    <source>
        <dbReference type="EMBL" id="SDK61372.1"/>
    </source>
</evidence>
<dbReference type="NCBIfam" id="TIGR00229">
    <property type="entry name" value="sensory_box"/>
    <property type="match status" value="2"/>
</dbReference>
<dbReference type="SMART" id="SM00091">
    <property type="entry name" value="PAS"/>
    <property type="match status" value="2"/>
</dbReference>
<dbReference type="InterPro" id="IPR013656">
    <property type="entry name" value="PAS_4"/>
</dbReference>
<evidence type="ECO:0000256" key="2">
    <source>
        <dbReference type="ARBA" id="ARBA00023163"/>
    </source>
</evidence>
<dbReference type="SUPFAM" id="SSF55781">
    <property type="entry name" value="GAF domain-like"/>
    <property type="match status" value="2"/>
</dbReference>